<dbReference type="InterPro" id="IPR050185">
    <property type="entry name" value="Ub_carboxyl-term_hydrolase"/>
</dbReference>
<dbReference type="Proteomes" id="UP000240830">
    <property type="component" value="Unassembled WGS sequence"/>
</dbReference>
<evidence type="ECO:0000313" key="10">
    <source>
        <dbReference type="EMBL" id="PJF18595.1"/>
    </source>
</evidence>
<dbReference type="SMART" id="SM00695">
    <property type="entry name" value="DUSP"/>
    <property type="match status" value="1"/>
</dbReference>
<dbReference type="AlphaFoldDB" id="A0A2H9TLG2"/>
<dbReference type="InterPro" id="IPR001394">
    <property type="entry name" value="Peptidase_C19_UCH"/>
</dbReference>
<sequence length="822" mass="92233">MDLANRVDRARQWESVIASVESTPLEPGNWWFLISAGWLRSWQSYCQDLTGAAPPPGGITTDNLIHPLSSKLGFAQTRDGLVVDEDYVVVPEEAWNLLTSWYGLSEGSLAISRPVAVNGESAFIDVNLPSVKFRIGNGTMRRLCFPRGYTVGQLKRIFITKEEAEKREERLMFGEENNEICVTSFTGEEDISVTSFTGDEDISGAPFNSKDKIEQSPLFTVYYNEGRKSLDNDAVLVSDTHLLNSDAYLVVDAAPEMLQCDAEDVKQSLIKLNDTSGLSGLRNLGNTCFMNSALQCLSNCEPLTSFFLHGHHVSQINRSNPIGTGGALAEAYGALVKDIWQGNGCCGNVADPSRFKHILGRFEHRFMGYHQQDSQELLSALLDRLHEDVNRIVHKPYIELQDSDGRPDCEIAKESWTNHKLRNDSVVVDNFHGQFRSSVVCPNCGYNSVTFDPFLFVSLPLPNASLSTLEVTFVRHDHAIQMRIPVDRVHAKIDNLLDSIGEATGISVSQLVPVEIYDHSPYKVYRKDYPLSRINQPSDDIKVYVAESDFPVWITFKLEAGGGYTLPVAFPLLLSMEKDEEIVPAIRSLVAGIIKTALPNIDLSTIDWDKLARIDEDRSLGIDCLYSGYIVVFSRTYCRDELGVDLGTVFENLEPEVGPPVSQPKAVSLQDCLDLFTMEERLSADELWYCKRCKDHQQASKKMDLWRLPNVLVIHLKRFSYSRLWGEKVSTRVDYPINGLDLRSNLPSGEHPVYDLFAVSNHHGGLGGGHYTALAKNFVNGQWFNFDDSYVSKVDASTLQSKDTQRSAYLLFYIRRDDTNNR</sequence>
<dbReference type="InterPro" id="IPR028889">
    <property type="entry name" value="USP"/>
</dbReference>
<dbReference type="PROSITE" id="PS00972">
    <property type="entry name" value="USP_1"/>
    <property type="match status" value="1"/>
</dbReference>
<dbReference type="EC" id="3.4.19.12" evidence="7"/>
<dbReference type="InterPro" id="IPR038765">
    <property type="entry name" value="Papain-like_cys_pep_sf"/>
</dbReference>
<dbReference type="InterPro" id="IPR035927">
    <property type="entry name" value="DUSP-like_sf"/>
</dbReference>
<keyword evidence="6 7" id="KW-0788">Thiol protease</keyword>
<feature type="domain" description="DUSP" evidence="9">
    <location>
        <begin position="5"/>
        <end position="116"/>
    </location>
</feature>
<dbReference type="GO" id="GO:0004843">
    <property type="term" value="F:cysteine-type deubiquitinase activity"/>
    <property type="evidence" value="ECO:0007669"/>
    <property type="project" value="UniProtKB-UniRule"/>
</dbReference>
<keyword evidence="3 7" id="KW-0645">Protease</keyword>
<evidence type="ECO:0000256" key="1">
    <source>
        <dbReference type="ARBA" id="ARBA00000707"/>
    </source>
</evidence>
<proteinExistence type="inferred from homology"/>
<dbReference type="GO" id="GO:0006508">
    <property type="term" value="P:proteolysis"/>
    <property type="evidence" value="ECO:0007669"/>
    <property type="project" value="UniProtKB-KW"/>
</dbReference>
<evidence type="ECO:0000256" key="4">
    <source>
        <dbReference type="ARBA" id="ARBA00022786"/>
    </source>
</evidence>
<protein>
    <recommendedName>
        <fullName evidence="7">Ubiquitin carboxyl-terminal hydrolase</fullName>
        <ecNumber evidence="7">3.4.19.12</ecNumber>
    </recommendedName>
</protein>
<evidence type="ECO:0000313" key="11">
    <source>
        <dbReference type="Proteomes" id="UP000240830"/>
    </source>
</evidence>
<name>A0A2H9TLG2_9FUNG</name>
<dbReference type="SUPFAM" id="SSF54001">
    <property type="entry name" value="Cysteine proteinases"/>
    <property type="match status" value="1"/>
</dbReference>
<accession>A0A2H9TLG2</accession>
<evidence type="ECO:0000256" key="7">
    <source>
        <dbReference type="RuleBase" id="RU366025"/>
    </source>
</evidence>
<dbReference type="Pfam" id="PF06337">
    <property type="entry name" value="DUSP"/>
    <property type="match status" value="1"/>
</dbReference>
<dbReference type="STRING" id="1246581.A0A2H9TLG2"/>
<dbReference type="SUPFAM" id="SSF143791">
    <property type="entry name" value="DUSP-like"/>
    <property type="match status" value="1"/>
</dbReference>
<evidence type="ECO:0000259" key="9">
    <source>
        <dbReference type="PROSITE" id="PS51283"/>
    </source>
</evidence>
<evidence type="ECO:0000256" key="2">
    <source>
        <dbReference type="ARBA" id="ARBA00009085"/>
    </source>
</evidence>
<dbReference type="InterPro" id="IPR018200">
    <property type="entry name" value="USP_CS"/>
</dbReference>
<organism evidence="10 11">
    <name type="scientific">Paramicrosporidium saccamoebae</name>
    <dbReference type="NCBI Taxonomy" id="1246581"/>
    <lineage>
        <taxon>Eukaryota</taxon>
        <taxon>Fungi</taxon>
        <taxon>Fungi incertae sedis</taxon>
        <taxon>Cryptomycota</taxon>
        <taxon>Cryptomycota incertae sedis</taxon>
        <taxon>Paramicrosporidium</taxon>
    </lineage>
</organism>
<dbReference type="PROSITE" id="PS00973">
    <property type="entry name" value="USP_2"/>
    <property type="match status" value="1"/>
</dbReference>
<gene>
    <name evidence="10" type="ORF">PSACC_01589</name>
</gene>
<dbReference type="OrthoDB" id="952271at2759"/>
<keyword evidence="11" id="KW-1185">Reference proteome</keyword>
<comment type="caution">
    <text evidence="10">The sequence shown here is derived from an EMBL/GenBank/DDBJ whole genome shotgun (WGS) entry which is preliminary data.</text>
</comment>
<dbReference type="Gene3D" id="3.30.2230.10">
    <property type="entry name" value="DUSP-like"/>
    <property type="match status" value="1"/>
</dbReference>
<dbReference type="PROSITE" id="PS50235">
    <property type="entry name" value="USP_3"/>
    <property type="match status" value="1"/>
</dbReference>
<evidence type="ECO:0000256" key="6">
    <source>
        <dbReference type="ARBA" id="ARBA00022807"/>
    </source>
</evidence>
<reference evidence="10 11" key="1">
    <citation type="submission" date="2016-10" db="EMBL/GenBank/DDBJ databases">
        <title>The genome of Paramicrosporidium saccamoebae is the missing link in understanding Cryptomycota and Microsporidia evolution.</title>
        <authorList>
            <person name="Quandt C.A."/>
            <person name="Beaudet D."/>
            <person name="Corsaro D."/>
            <person name="Michel R."/>
            <person name="Corradi N."/>
            <person name="James T."/>
        </authorList>
    </citation>
    <scope>NUCLEOTIDE SEQUENCE [LARGE SCALE GENOMIC DNA]</scope>
    <source>
        <strain evidence="10 11">KSL3</strain>
    </source>
</reference>
<comment type="similarity">
    <text evidence="2 7">Belongs to the peptidase C19 family.</text>
</comment>
<evidence type="ECO:0000259" key="8">
    <source>
        <dbReference type="PROSITE" id="PS50235"/>
    </source>
</evidence>
<evidence type="ECO:0000256" key="5">
    <source>
        <dbReference type="ARBA" id="ARBA00022801"/>
    </source>
</evidence>
<dbReference type="Gene3D" id="3.90.70.10">
    <property type="entry name" value="Cysteine proteinases"/>
    <property type="match status" value="2"/>
</dbReference>
<dbReference type="InterPro" id="IPR006615">
    <property type="entry name" value="Pept_C19_DUSP"/>
</dbReference>
<comment type="catalytic activity">
    <reaction evidence="1 7">
        <text>Thiol-dependent hydrolysis of ester, thioester, amide, peptide and isopeptide bonds formed by the C-terminal Gly of ubiquitin (a 76-residue protein attached to proteins as an intracellular targeting signal).</text>
        <dbReference type="EC" id="3.4.19.12"/>
    </reaction>
</comment>
<feature type="domain" description="USP" evidence="8">
    <location>
        <begin position="279"/>
        <end position="816"/>
    </location>
</feature>
<dbReference type="GO" id="GO:0016579">
    <property type="term" value="P:protein deubiquitination"/>
    <property type="evidence" value="ECO:0007669"/>
    <property type="project" value="InterPro"/>
</dbReference>
<keyword evidence="4 7" id="KW-0833">Ubl conjugation pathway</keyword>
<evidence type="ECO:0000256" key="3">
    <source>
        <dbReference type="ARBA" id="ARBA00022670"/>
    </source>
</evidence>
<keyword evidence="5 7" id="KW-0378">Hydrolase</keyword>
<dbReference type="PANTHER" id="PTHR21646:SF24">
    <property type="entry name" value="UBIQUITIN CARBOXYL-TERMINAL HYDROLASE"/>
    <property type="match status" value="1"/>
</dbReference>
<dbReference type="CDD" id="cd02674">
    <property type="entry name" value="Peptidase_C19R"/>
    <property type="match status" value="1"/>
</dbReference>
<dbReference type="EMBL" id="MTSL01000113">
    <property type="protein sequence ID" value="PJF18595.1"/>
    <property type="molecule type" value="Genomic_DNA"/>
</dbReference>
<dbReference type="Pfam" id="PF00443">
    <property type="entry name" value="UCH"/>
    <property type="match status" value="1"/>
</dbReference>
<dbReference type="PANTHER" id="PTHR21646">
    <property type="entry name" value="UBIQUITIN CARBOXYL-TERMINAL HYDROLASE"/>
    <property type="match status" value="1"/>
</dbReference>
<dbReference type="PROSITE" id="PS51283">
    <property type="entry name" value="DUSP"/>
    <property type="match status" value="1"/>
</dbReference>